<accession>A0A8X6QHK2</accession>
<dbReference type="Gene3D" id="3.40.50.300">
    <property type="entry name" value="P-loop containing nucleotide triphosphate hydrolases"/>
    <property type="match status" value="1"/>
</dbReference>
<reference evidence="6" key="1">
    <citation type="submission" date="2020-08" db="EMBL/GenBank/DDBJ databases">
        <title>Multicomponent nature underlies the extraordinary mechanical properties of spider dragline silk.</title>
        <authorList>
            <person name="Kono N."/>
            <person name="Nakamura H."/>
            <person name="Mori M."/>
            <person name="Yoshida Y."/>
            <person name="Ohtoshi R."/>
            <person name="Malay A.D."/>
            <person name="Moran D.A.P."/>
            <person name="Tomita M."/>
            <person name="Numata K."/>
            <person name="Arakawa K."/>
        </authorList>
    </citation>
    <scope>NUCLEOTIDE SEQUENCE</scope>
</reference>
<sequence>MSTKPLTVANSRLIKFKATKVRSSRKVCDERLACRGNKPYAVFSCKQCDSNQCEACEALLHEDFRLKLHEREIISDPLYEELCEGTCEDRNFADLTCNQCERNYCFVCDHIIHCQTNKTHTRTKFINQTDEFLSCDEIPDEYLPLVEGTDISINGKNSALLNLRDMMSLSSCIGESLPDLFQDHEVEAKYKYKNKHKDPKSFLLINDKEQLQVKDADQFIENLGCGSKSMKVVSIFGNTGDGKSYTLNHTFFEGKEIFQTSAAQESCTVGVWAAYCPSLGIITIDTEGFLGQASNPNKRARMLLKVLAISDIVIYRTRAERLHNDMFSFLGDASAAYTKHFSQELEEACTRCNVEGPLSILGPAVIIFHETQHTDVLTKNDTVNPELYLRAKFQDNGLKVDAFSSLEYIGICSNSGTTNFAQLRHKILKLVQNSTVRVPRSPVVIYKVLKVLNEKFSGNIDKAIPNTFPDQYFTCSAHCKSCKCRCTNSMNHEKDDVPHASLNNCVYQHQYDNRIFLCKICYERGEKVRVSPKVMEDNDSSWLGFAKYAWSGYILECAKCGVIYRSRQYWYGNQNPWDTCVRTEICHVWPELDGSTPAPQNTAQYMIDNLSTVSEIVSSIGAKPTKAISSWVADQIAPSYWIKNSNISHCGYCSKQFEDLETKHHCRICGGGFCEDCASNSRVVPTWGSSPVRVCKKCYQNDCEKGFVAENIANVQNLHNPPEVTVRKIGEAVHTTLGTVASAVSYPLGFIKDSARPSYWVPDHELTNCHVCKTEFGPKVSKHHCRSCGEGVCLECSKSRKPVHSRGWNYPVRVCNDCVSNEE</sequence>
<keyword evidence="3" id="KW-0862">Zinc</keyword>
<evidence type="ECO:0000256" key="1">
    <source>
        <dbReference type="ARBA" id="ARBA00022723"/>
    </source>
</evidence>
<dbReference type="GO" id="GO:0032266">
    <property type="term" value="F:phosphatidylinositol-3-phosphate binding"/>
    <property type="evidence" value="ECO:0007669"/>
    <property type="project" value="TreeGrafter"/>
</dbReference>
<protein>
    <submittedName>
        <fullName evidence="6">Zinc finger FYVE domain-containing protein 1</fullName>
    </submittedName>
</protein>
<dbReference type="PANTHER" id="PTHR46624">
    <property type="entry name" value="AGAP002036-PA"/>
    <property type="match status" value="1"/>
</dbReference>
<dbReference type="Pfam" id="PF01363">
    <property type="entry name" value="FYVE"/>
    <property type="match status" value="2"/>
</dbReference>
<dbReference type="InterPro" id="IPR013083">
    <property type="entry name" value="Znf_RING/FYVE/PHD"/>
</dbReference>
<dbReference type="CDD" id="cd15734">
    <property type="entry name" value="FYVE_ZFYV1"/>
    <property type="match status" value="1"/>
</dbReference>
<dbReference type="InterPro" id="IPR042427">
    <property type="entry name" value="ZFYV1"/>
</dbReference>
<proteinExistence type="predicted"/>
<keyword evidence="2 4" id="KW-0863">Zinc-finger</keyword>
<comment type="caution">
    <text evidence="6">The sequence shown here is derived from an EMBL/GenBank/DDBJ whole genome shotgun (WGS) entry which is preliminary data.</text>
</comment>
<dbReference type="GO" id="GO:0140042">
    <property type="term" value="P:lipid droplet formation"/>
    <property type="evidence" value="ECO:0007669"/>
    <property type="project" value="TreeGrafter"/>
</dbReference>
<evidence type="ECO:0000313" key="6">
    <source>
        <dbReference type="EMBL" id="GFU25775.1"/>
    </source>
</evidence>
<dbReference type="Proteomes" id="UP000887013">
    <property type="component" value="Unassembled WGS sequence"/>
</dbReference>
<keyword evidence="1" id="KW-0479">Metal-binding</keyword>
<dbReference type="InterPro" id="IPR000306">
    <property type="entry name" value="Znf_FYVE"/>
</dbReference>
<evidence type="ECO:0000256" key="3">
    <source>
        <dbReference type="ARBA" id="ARBA00022833"/>
    </source>
</evidence>
<evidence type="ECO:0000313" key="7">
    <source>
        <dbReference type="Proteomes" id="UP000887013"/>
    </source>
</evidence>
<name>A0A8X6QHK2_NEPPI</name>
<feature type="domain" description="FYVE-type" evidence="5">
    <location>
        <begin position="644"/>
        <end position="703"/>
    </location>
</feature>
<feature type="domain" description="FYVE-type" evidence="5">
    <location>
        <begin position="763"/>
        <end position="823"/>
    </location>
</feature>
<keyword evidence="7" id="KW-1185">Reference proteome</keyword>
<dbReference type="SUPFAM" id="SSF57903">
    <property type="entry name" value="FYVE/PHD zinc finger"/>
    <property type="match status" value="2"/>
</dbReference>
<dbReference type="EMBL" id="BMAW01081713">
    <property type="protein sequence ID" value="GFU25775.1"/>
    <property type="molecule type" value="Genomic_DNA"/>
</dbReference>
<dbReference type="GO" id="GO:0005545">
    <property type="term" value="F:1-phosphatidylinositol binding"/>
    <property type="evidence" value="ECO:0007669"/>
    <property type="project" value="TreeGrafter"/>
</dbReference>
<dbReference type="GO" id="GO:0043325">
    <property type="term" value="F:phosphatidylinositol-3,4-bisphosphate binding"/>
    <property type="evidence" value="ECO:0007669"/>
    <property type="project" value="TreeGrafter"/>
</dbReference>
<gene>
    <name evidence="6" type="primary">ZFYVE1</name>
    <name evidence="6" type="ORF">NPIL_545252</name>
</gene>
<dbReference type="GO" id="GO:0005547">
    <property type="term" value="F:phosphatidylinositol-3,4,5-trisphosphate binding"/>
    <property type="evidence" value="ECO:0007669"/>
    <property type="project" value="TreeGrafter"/>
</dbReference>
<dbReference type="PANTHER" id="PTHR46624:SF4">
    <property type="entry name" value="FYVE-TYPE DOMAIN-CONTAINING PROTEIN"/>
    <property type="match status" value="1"/>
</dbReference>
<dbReference type="Gene3D" id="3.30.40.10">
    <property type="entry name" value="Zinc/RING finger domain, C3HC4 (zinc finger)"/>
    <property type="match status" value="2"/>
</dbReference>
<organism evidence="6 7">
    <name type="scientific">Nephila pilipes</name>
    <name type="common">Giant wood spider</name>
    <name type="synonym">Nephila maculata</name>
    <dbReference type="NCBI Taxonomy" id="299642"/>
    <lineage>
        <taxon>Eukaryota</taxon>
        <taxon>Metazoa</taxon>
        <taxon>Ecdysozoa</taxon>
        <taxon>Arthropoda</taxon>
        <taxon>Chelicerata</taxon>
        <taxon>Arachnida</taxon>
        <taxon>Araneae</taxon>
        <taxon>Araneomorphae</taxon>
        <taxon>Entelegynae</taxon>
        <taxon>Araneoidea</taxon>
        <taxon>Nephilidae</taxon>
        <taxon>Nephila</taxon>
    </lineage>
</organism>
<dbReference type="AlphaFoldDB" id="A0A8X6QHK2"/>
<dbReference type="OrthoDB" id="68108at2759"/>
<evidence type="ECO:0000259" key="5">
    <source>
        <dbReference type="PROSITE" id="PS50178"/>
    </source>
</evidence>
<evidence type="ECO:0000256" key="2">
    <source>
        <dbReference type="ARBA" id="ARBA00022771"/>
    </source>
</evidence>
<dbReference type="InterPro" id="IPR017455">
    <property type="entry name" value="Znf_FYVE-rel"/>
</dbReference>
<dbReference type="SUPFAM" id="SSF52540">
    <property type="entry name" value="P-loop containing nucleoside triphosphate hydrolases"/>
    <property type="match status" value="1"/>
</dbReference>
<dbReference type="InterPro" id="IPR011011">
    <property type="entry name" value="Znf_FYVE_PHD"/>
</dbReference>
<dbReference type="SMART" id="SM00064">
    <property type="entry name" value="FYVE"/>
    <property type="match status" value="2"/>
</dbReference>
<dbReference type="PROSITE" id="PS50178">
    <property type="entry name" value="ZF_FYVE"/>
    <property type="match status" value="2"/>
</dbReference>
<dbReference type="GO" id="GO:0008270">
    <property type="term" value="F:zinc ion binding"/>
    <property type="evidence" value="ECO:0007669"/>
    <property type="project" value="UniProtKB-KW"/>
</dbReference>
<dbReference type="GO" id="GO:0005811">
    <property type="term" value="C:lipid droplet"/>
    <property type="evidence" value="ECO:0007669"/>
    <property type="project" value="TreeGrafter"/>
</dbReference>
<evidence type="ECO:0000256" key="4">
    <source>
        <dbReference type="PROSITE-ProRule" id="PRU00091"/>
    </source>
</evidence>
<dbReference type="InterPro" id="IPR027417">
    <property type="entry name" value="P-loop_NTPase"/>
</dbReference>